<sequence>MALTVGGDLGPRAADVPLDSGNLAARAAALLARETGAGTPVGIHLHKTIPVAGGMAGGSADAAATLVACDTLWRTGLARADLLALAARLGSDVPFPLVGGTAVGTGRGELLEPVPCGGRFHWVFALAEEGLSTAAVFGEYDRLRPGAPEPGLDADLMAALAAGDAAALGAALSNDLERAAFSLRPRLRGVLAVGREAGALGAIVSGSGPTCAFLAADEAGAAEVAAALEDSGRCGRTVRAHGDVPGATLL</sequence>
<keyword evidence="9" id="KW-0414">Isoprene biosynthesis</keyword>
<evidence type="ECO:0000313" key="13">
    <source>
        <dbReference type="Proteomes" id="UP000589036"/>
    </source>
</evidence>
<dbReference type="Gene3D" id="3.30.70.890">
    <property type="entry name" value="GHMP kinase, C-terminal domain"/>
    <property type="match status" value="1"/>
</dbReference>
<dbReference type="PANTHER" id="PTHR43527:SF2">
    <property type="entry name" value="4-DIPHOSPHOCYTIDYL-2-C-METHYL-D-ERYTHRITOL KINASE, CHLOROPLASTIC"/>
    <property type="match status" value="1"/>
</dbReference>
<dbReference type="Proteomes" id="UP000589036">
    <property type="component" value="Unassembled WGS sequence"/>
</dbReference>
<evidence type="ECO:0000256" key="3">
    <source>
        <dbReference type="ARBA" id="ARBA00017473"/>
    </source>
</evidence>
<dbReference type="InterPro" id="IPR013750">
    <property type="entry name" value="GHMP_kinase_C_dom"/>
</dbReference>
<keyword evidence="4 9" id="KW-0808">Transferase</keyword>
<dbReference type="InterPro" id="IPR014721">
    <property type="entry name" value="Ribsml_uS5_D2-typ_fold_subgr"/>
</dbReference>
<evidence type="ECO:0000256" key="4">
    <source>
        <dbReference type="ARBA" id="ARBA00022679"/>
    </source>
</evidence>
<dbReference type="EMBL" id="JACCCC010000001">
    <property type="protein sequence ID" value="NYE45527.1"/>
    <property type="molecule type" value="Genomic_DNA"/>
</dbReference>
<dbReference type="UniPathway" id="UPA00056">
    <property type="reaction ID" value="UER00094"/>
</dbReference>
<dbReference type="InterPro" id="IPR004424">
    <property type="entry name" value="IspE"/>
</dbReference>
<comment type="caution">
    <text evidence="12">The sequence shown here is derived from an EMBL/GenBank/DDBJ whole genome shotgun (WGS) entry which is preliminary data.</text>
</comment>
<dbReference type="GO" id="GO:0005524">
    <property type="term" value="F:ATP binding"/>
    <property type="evidence" value="ECO:0007669"/>
    <property type="project" value="UniProtKB-UniRule"/>
</dbReference>
<comment type="pathway">
    <text evidence="9">Isoprenoid biosynthesis; isopentenyl diphosphate biosynthesis via DXP pathway; isopentenyl diphosphate from 1-deoxy-D-xylulose 5-phosphate: step 3/6.</text>
</comment>
<evidence type="ECO:0000256" key="1">
    <source>
        <dbReference type="ARBA" id="ARBA00009684"/>
    </source>
</evidence>
<evidence type="ECO:0000313" key="12">
    <source>
        <dbReference type="EMBL" id="NYE45527.1"/>
    </source>
</evidence>
<dbReference type="NCBIfam" id="NF002870">
    <property type="entry name" value="PRK03188.1"/>
    <property type="match status" value="1"/>
</dbReference>
<evidence type="ECO:0000259" key="11">
    <source>
        <dbReference type="Pfam" id="PF08544"/>
    </source>
</evidence>
<dbReference type="InterPro" id="IPR006204">
    <property type="entry name" value="GHMP_kinase_N_dom"/>
</dbReference>
<comment type="similarity">
    <text evidence="1 9">Belongs to the GHMP kinase family. IspE subfamily.</text>
</comment>
<dbReference type="InterPro" id="IPR020568">
    <property type="entry name" value="Ribosomal_Su5_D2-typ_SF"/>
</dbReference>
<feature type="domain" description="GHMP kinase N-terminal" evidence="10">
    <location>
        <begin position="22"/>
        <end position="100"/>
    </location>
</feature>
<dbReference type="GO" id="GO:0016114">
    <property type="term" value="P:terpenoid biosynthetic process"/>
    <property type="evidence" value="ECO:0007669"/>
    <property type="project" value="InterPro"/>
</dbReference>
<dbReference type="AlphaFoldDB" id="A0A852TQF8"/>
<keyword evidence="5 9" id="KW-0547">Nucleotide-binding</keyword>
<evidence type="ECO:0000259" key="10">
    <source>
        <dbReference type="Pfam" id="PF00288"/>
    </source>
</evidence>
<protein>
    <recommendedName>
        <fullName evidence="3 9">4-diphosphocytidyl-2-C-methyl-D-erythritol kinase</fullName>
        <shortName evidence="9">CMK</shortName>
        <ecNumber evidence="2 9">2.7.1.148</ecNumber>
    </recommendedName>
    <alternativeName>
        <fullName evidence="8 9">4-(cytidine-5'-diphospho)-2-C-methyl-D-erythritol kinase</fullName>
    </alternativeName>
</protein>
<feature type="active site" evidence="9">
    <location>
        <position position="92"/>
    </location>
</feature>
<name>A0A852TQF8_9ACTN</name>
<evidence type="ECO:0000256" key="6">
    <source>
        <dbReference type="ARBA" id="ARBA00022777"/>
    </source>
</evidence>
<accession>A0A852TQF8</accession>
<dbReference type="Pfam" id="PF08544">
    <property type="entry name" value="GHMP_kinases_C"/>
    <property type="match status" value="1"/>
</dbReference>
<dbReference type="Gene3D" id="3.30.230.10">
    <property type="match status" value="1"/>
</dbReference>
<dbReference type="PANTHER" id="PTHR43527">
    <property type="entry name" value="4-DIPHOSPHOCYTIDYL-2-C-METHYL-D-ERYTHRITOL KINASE, CHLOROPLASTIC"/>
    <property type="match status" value="1"/>
</dbReference>
<comment type="catalytic activity">
    <reaction evidence="9">
        <text>4-CDP-2-C-methyl-D-erythritol + ATP = 4-CDP-2-C-methyl-D-erythritol 2-phosphate + ADP + H(+)</text>
        <dbReference type="Rhea" id="RHEA:18437"/>
        <dbReference type="ChEBI" id="CHEBI:15378"/>
        <dbReference type="ChEBI" id="CHEBI:30616"/>
        <dbReference type="ChEBI" id="CHEBI:57823"/>
        <dbReference type="ChEBI" id="CHEBI:57919"/>
        <dbReference type="ChEBI" id="CHEBI:456216"/>
        <dbReference type="EC" id="2.7.1.148"/>
    </reaction>
</comment>
<dbReference type="GO" id="GO:0050515">
    <property type="term" value="F:4-(cytidine 5'-diphospho)-2-C-methyl-D-erythritol kinase activity"/>
    <property type="evidence" value="ECO:0007669"/>
    <property type="project" value="UniProtKB-UniRule"/>
</dbReference>
<dbReference type="InterPro" id="IPR036554">
    <property type="entry name" value="GHMP_kinase_C_sf"/>
</dbReference>
<comment type="function">
    <text evidence="9">Catalyzes the phosphorylation of the position 2 hydroxy group of 4-diphosphocytidyl-2C-methyl-D-erythritol.</text>
</comment>
<keyword evidence="7 9" id="KW-0067">ATP-binding</keyword>
<comment type="caution">
    <text evidence="9">Lacks conserved residue(s) required for the propagation of feature annotation.</text>
</comment>
<dbReference type="SUPFAM" id="SSF55060">
    <property type="entry name" value="GHMP Kinase, C-terminal domain"/>
    <property type="match status" value="1"/>
</dbReference>
<gene>
    <name evidence="9" type="primary">ispE</name>
    <name evidence="12" type="ORF">HDA32_000647</name>
</gene>
<evidence type="ECO:0000256" key="7">
    <source>
        <dbReference type="ARBA" id="ARBA00022840"/>
    </source>
</evidence>
<proteinExistence type="inferred from homology"/>
<keyword evidence="13" id="KW-1185">Reference proteome</keyword>
<dbReference type="Pfam" id="PF00288">
    <property type="entry name" value="GHMP_kinases_N"/>
    <property type="match status" value="1"/>
</dbReference>
<organism evidence="12 13">
    <name type="scientific">Spinactinospora alkalitolerans</name>
    <dbReference type="NCBI Taxonomy" id="687207"/>
    <lineage>
        <taxon>Bacteria</taxon>
        <taxon>Bacillati</taxon>
        <taxon>Actinomycetota</taxon>
        <taxon>Actinomycetes</taxon>
        <taxon>Streptosporangiales</taxon>
        <taxon>Nocardiopsidaceae</taxon>
        <taxon>Spinactinospora</taxon>
    </lineage>
</organism>
<dbReference type="PIRSF" id="PIRSF010376">
    <property type="entry name" value="IspE"/>
    <property type="match status" value="1"/>
</dbReference>
<evidence type="ECO:0000256" key="9">
    <source>
        <dbReference type="HAMAP-Rule" id="MF_00061"/>
    </source>
</evidence>
<evidence type="ECO:0000256" key="8">
    <source>
        <dbReference type="ARBA" id="ARBA00032554"/>
    </source>
</evidence>
<evidence type="ECO:0000256" key="5">
    <source>
        <dbReference type="ARBA" id="ARBA00022741"/>
    </source>
</evidence>
<dbReference type="GO" id="GO:0019288">
    <property type="term" value="P:isopentenyl diphosphate biosynthetic process, methylerythritol 4-phosphate pathway"/>
    <property type="evidence" value="ECO:0007669"/>
    <property type="project" value="UniProtKB-UniRule"/>
</dbReference>
<evidence type="ECO:0000256" key="2">
    <source>
        <dbReference type="ARBA" id="ARBA00012052"/>
    </source>
</evidence>
<dbReference type="HAMAP" id="MF_00061">
    <property type="entry name" value="IspE"/>
    <property type="match status" value="1"/>
</dbReference>
<feature type="binding site" evidence="9">
    <location>
        <begin position="50"/>
        <end position="60"/>
    </location>
    <ligand>
        <name>ATP</name>
        <dbReference type="ChEBI" id="CHEBI:30616"/>
    </ligand>
</feature>
<keyword evidence="6 9" id="KW-0418">Kinase</keyword>
<reference evidence="12 13" key="1">
    <citation type="submission" date="2020-07" db="EMBL/GenBank/DDBJ databases">
        <title>Sequencing the genomes of 1000 actinobacteria strains.</title>
        <authorList>
            <person name="Klenk H.-P."/>
        </authorList>
    </citation>
    <scope>NUCLEOTIDE SEQUENCE [LARGE SCALE GENOMIC DNA]</scope>
    <source>
        <strain evidence="12 13">CXB654</strain>
    </source>
</reference>
<feature type="domain" description="GHMP kinase C-terminal" evidence="11">
    <location>
        <begin position="156"/>
        <end position="232"/>
    </location>
</feature>
<dbReference type="SUPFAM" id="SSF54211">
    <property type="entry name" value="Ribosomal protein S5 domain 2-like"/>
    <property type="match status" value="1"/>
</dbReference>
<dbReference type="EC" id="2.7.1.148" evidence="2 9"/>